<evidence type="ECO:0000256" key="9">
    <source>
        <dbReference type="ARBA" id="ARBA00023242"/>
    </source>
</evidence>
<dbReference type="AlphaFoldDB" id="A0A1Y1VWQ3"/>
<dbReference type="Proteomes" id="UP000193922">
    <property type="component" value="Unassembled WGS sequence"/>
</dbReference>
<keyword evidence="8 11" id="KW-0234">DNA repair</keyword>
<dbReference type="GO" id="GO:0070534">
    <property type="term" value="P:protein K63-linked ubiquitination"/>
    <property type="evidence" value="ECO:0007669"/>
    <property type="project" value="UniProtKB-UniRule"/>
</dbReference>
<keyword evidence="4 11" id="KW-0507">mRNA processing</keyword>
<dbReference type="PROSITE" id="PS50082">
    <property type="entry name" value="WD_REPEATS_2"/>
    <property type="match status" value="1"/>
</dbReference>
<dbReference type="GO" id="GO:0000398">
    <property type="term" value="P:mRNA splicing, via spliceosome"/>
    <property type="evidence" value="ECO:0007669"/>
    <property type="project" value="InterPro"/>
</dbReference>
<organism evidence="14 15">
    <name type="scientific">Linderina pennispora</name>
    <dbReference type="NCBI Taxonomy" id="61395"/>
    <lineage>
        <taxon>Eukaryota</taxon>
        <taxon>Fungi</taxon>
        <taxon>Fungi incertae sedis</taxon>
        <taxon>Zoopagomycota</taxon>
        <taxon>Kickxellomycotina</taxon>
        <taxon>Kickxellomycetes</taxon>
        <taxon>Kickxellales</taxon>
        <taxon>Kickxellaceae</taxon>
        <taxon>Linderina</taxon>
    </lineage>
</organism>
<evidence type="ECO:0000256" key="11">
    <source>
        <dbReference type="RuleBase" id="RU367101"/>
    </source>
</evidence>
<comment type="subcellular location">
    <subcellularLocation>
        <location evidence="1 11">Nucleus</location>
    </subcellularLocation>
</comment>
<dbReference type="PROSITE" id="PS50294">
    <property type="entry name" value="WD_REPEATS_REGION"/>
    <property type="match status" value="1"/>
</dbReference>
<dbReference type="GO" id="GO:0000974">
    <property type="term" value="C:Prp19 complex"/>
    <property type="evidence" value="ECO:0007669"/>
    <property type="project" value="UniProtKB-UniRule"/>
</dbReference>
<feature type="domain" description="U-box" evidence="13">
    <location>
        <begin position="2"/>
        <end position="69"/>
    </location>
</feature>
<evidence type="ECO:0000256" key="3">
    <source>
        <dbReference type="ARBA" id="ARBA00022574"/>
    </source>
</evidence>
<evidence type="ECO:0000313" key="14">
    <source>
        <dbReference type="EMBL" id="ORX65710.1"/>
    </source>
</evidence>
<reference evidence="14 15" key="1">
    <citation type="submission" date="2016-07" db="EMBL/GenBank/DDBJ databases">
        <title>Pervasive Adenine N6-methylation of Active Genes in Fungi.</title>
        <authorList>
            <consortium name="DOE Joint Genome Institute"/>
            <person name="Mondo S.J."/>
            <person name="Dannebaum R.O."/>
            <person name="Kuo R.C."/>
            <person name="Labutti K."/>
            <person name="Haridas S."/>
            <person name="Kuo A."/>
            <person name="Salamov A."/>
            <person name="Ahrendt S.R."/>
            <person name="Lipzen A."/>
            <person name="Sullivan W."/>
            <person name="Andreopoulos W.B."/>
            <person name="Clum A."/>
            <person name="Lindquist E."/>
            <person name="Daum C."/>
            <person name="Ramamoorthy G.K."/>
            <person name="Gryganskyi A."/>
            <person name="Culley D."/>
            <person name="Magnuson J.K."/>
            <person name="James T.Y."/>
            <person name="O'Malley M.A."/>
            <person name="Stajich J.E."/>
            <person name="Spatafora J.W."/>
            <person name="Visel A."/>
            <person name="Grigoriev I.V."/>
        </authorList>
    </citation>
    <scope>NUCLEOTIDE SEQUENCE [LARGE SCALE GENOMIC DNA]</scope>
    <source>
        <strain evidence="14 15">ATCC 12442</strain>
    </source>
</reference>
<dbReference type="EC" id="2.3.2.27" evidence="11"/>
<dbReference type="OrthoDB" id="687049at2759"/>
<dbReference type="FunFam" id="3.30.40.10:FF:000027">
    <property type="entry name" value="Pre-mRNA-processing factor 19, putative"/>
    <property type="match status" value="1"/>
</dbReference>
<evidence type="ECO:0000256" key="8">
    <source>
        <dbReference type="ARBA" id="ARBA00023204"/>
    </source>
</evidence>
<comment type="pathway">
    <text evidence="11">Protein modification; protein ubiquitination.</text>
</comment>
<dbReference type="Gene3D" id="2.130.10.10">
    <property type="entry name" value="YVTN repeat-like/Quinoprotein amine dehydrogenase"/>
    <property type="match status" value="1"/>
</dbReference>
<dbReference type="InterPro" id="IPR015943">
    <property type="entry name" value="WD40/YVTN_repeat-like_dom_sf"/>
</dbReference>
<evidence type="ECO:0000256" key="10">
    <source>
        <dbReference type="PROSITE-ProRule" id="PRU00221"/>
    </source>
</evidence>
<comment type="catalytic activity">
    <reaction evidence="11">
        <text>S-ubiquitinyl-[E2 ubiquitin-conjugating enzyme]-L-cysteine + [acceptor protein]-L-lysine = [E2 ubiquitin-conjugating enzyme]-L-cysteine + N(6)-ubiquitinyl-[acceptor protein]-L-lysine.</text>
        <dbReference type="EC" id="2.3.2.27"/>
    </reaction>
</comment>
<dbReference type="Gene3D" id="3.30.40.10">
    <property type="entry name" value="Zinc/RING finger domain, C3HC4 (zinc finger)"/>
    <property type="match status" value="1"/>
</dbReference>
<dbReference type="InterPro" id="IPR001680">
    <property type="entry name" value="WD40_rpt"/>
</dbReference>
<keyword evidence="11" id="KW-0808">Transferase</keyword>
<proteinExistence type="inferred from homology"/>
<evidence type="ECO:0000313" key="15">
    <source>
        <dbReference type="Proteomes" id="UP000193922"/>
    </source>
</evidence>
<evidence type="ECO:0000256" key="1">
    <source>
        <dbReference type="ARBA" id="ARBA00004123"/>
    </source>
</evidence>
<evidence type="ECO:0000256" key="4">
    <source>
        <dbReference type="ARBA" id="ARBA00022664"/>
    </source>
</evidence>
<dbReference type="InterPro" id="IPR024977">
    <property type="entry name" value="Apc4-like_WD40_dom"/>
</dbReference>
<evidence type="ECO:0000259" key="13">
    <source>
        <dbReference type="SMART" id="SM00504"/>
    </source>
</evidence>
<dbReference type="GO" id="GO:0071006">
    <property type="term" value="C:U2-type catalytic step 1 spliceosome"/>
    <property type="evidence" value="ECO:0007669"/>
    <property type="project" value="TreeGrafter"/>
</dbReference>
<dbReference type="EMBL" id="MCFD01000022">
    <property type="protein sequence ID" value="ORX65710.1"/>
    <property type="molecule type" value="Genomic_DNA"/>
</dbReference>
<dbReference type="SUPFAM" id="SSF57850">
    <property type="entry name" value="RING/U-box"/>
    <property type="match status" value="1"/>
</dbReference>
<dbReference type="Pfam" id="PF00400">
    <property type="entry name" value="WD40"/>
    <property type="match status" value="2"/>
</dbReference>
<keyword evidence="15" id="KW-1185">Reference proteome</keyword>
<feature type="coiled-coil region" evidence="12">
    <location>
        <begin position="118"/>
        <end position="145"/>
    </location>
</feature>
<comment type="function">
    <text evidence="11">Ubiquitin-protein ligase which is mainly involved pre-mRNA splicing and DNA repair. Required for pre-mRNA splicing as component of the spliceosome.</text>
</comment>
<evidence type="ECO:0000256" key="7">
    <source>
        <dbReference type="ARBA" id="ARBA00023187"/>
    </source>
</evidence>
<dbReference type="SUPFAM" id="SSF50978">
    <property type="entry name" value="WD40 repeat-like"/>
    <property type="match status" value="1"/>
</dbReference>
<accession>A0A1Y1VWQ3</accession>
<sequence>MSFICAISGEAPATPVISAKTGRVYEQRLLQKYLDEEGREPGTEHSLSEDEIISVHADPPAVKPRPPTLTSIPALLSTFQNEWDALVLETFTLKQQYQQVRQELSQALYQNDASCRVIARLIKERDEARQTLESLQAQVGELRTQQAVDADDAAGASMEVDAGNPEEVYYEKSAEVATELRKGRVKRKLPADLTPADQWKAAALASTVESLHSTTQPGILALDVDTTGELVLTAGEDHHAEVYARSKDQTLATLKGHTKRVNAALWINGGGLGERIITASADKSVRIWQPKANNTHENAKAIGWTKKHVIKTHAAEVTSLSIHPGGEYFASASIDGTWAIHTIDGDTVITEQLDSQITQIEFHPDGQFIGIGTADGLVKIVDVKQKQTLATLDVATEAEAKQVVGLHFSENGYYFATTSAMSAAVWDLRKQRKVREWSSSDLESDDASAFTAIRFDKTGGYLAFANNKLHIFQVKGWHHLCALGDSSAITSVAWIGSLSTGIVAASSDNSLRVFEPKLLE</sequence>
<evidence type="ECO:0000256" key="12">
    <source>
        <dbReference type="SAM" id="Coils"/>
    </source>
</evidence>
<dbReference type="GO" id="GO:0005737">
    <property type="term" value="C:cytoplasm"/>
    <property type="evidence" value="ECO:0007669"/>
    <property type="project" value="TreeGrafter"/>
</dbReference>
<keyword evidence="12" id="KW-0175">Coiled coil</keyword>
<dbReference type="Pfam" id="PF08606">
    <property type="entry name" value="Prp19"/>
    <property type="match status" value="1"/>
</dbReference>
<dbReference type="GO" id="GO:0006281">
    <property type="term" value="P:DNA repair"/>
    <property type="evidence" value="ECO:0007669"/>
    <property type="project" value="UniProtKB-KW"/>
</dbReference>
<gene>
    <name evidence="14" type="ORF">DL89DRAFT_270660</name>
</gene>
<dbReference type="RefSeq" id="XP_040739818.1">
    <property type="nucleotide sequence ID" value="XM_040888782.1"/>
</dbReference>
<keyword evidence="6 11" id="KW-0227">DNA damage</keyword>
<dbReference type="InterPro" id="IPR003613">
    <property type="entry name" value="Ubox_domain"/>
</dbReference>
<dbReference type="PANTHER" id="PTHR43995">
    <property type="entry name" value="PRE-MRNA-PROCESSING FACTOR 19"/>
    <property type="match status" value="1"/>
</dbReference>
<dbReference type="GO" id="GO:0061630">
    <property type="term" value="F:ubiquitin protein ligase activity"/>
    <property type="evidence" value="ECO:0007669"/>
    <property type="project" value="UniProtKB-UniRule"/>
</dbReference>
<dbReference type="UniPathway" id="UPA00143"/>
<keyword evidence="5 11" id="KW-0747">Spliceosome</keyword>
<evidence type="ECO:0000256" key="2">
    <source>
        <dbReference type="ARBA" id="ARBA00006388"/>
    </source>
</evidence>
<evidence type="ECO:0000256" key="5">
    <source>
        <dbReference type="ARBA" id="ARBA00022728"/>
    </source>
</evidence>
<name>A0A1Y1VWQ3_9FUNG</name>
<dbReference type="GeneID" id="63805430"/>
<evidence type="ECO:0000256" key="6">
    <source>
        <dbReference type="ARBA" id="ARBA00022763"/>
    </source>
</evidence>
<dbReference type="STRING" id="61395.A0A1Y1VWQ3"/>
<keyword evidence="3 10" id="KW-0853">WD repeat</keyword>
<comment type="subunit">
    <text evidence="11">Homotetramer.</text>
</comment>
<dbReference type="SMART" id="SM00320">
    <property type="entry name" value="WD40"/>
    <property type="match status" value="6"/>
</dbReference>
<dbReference type="SMART" id="SM00504">
    <property type="entry name" value="Ubox"/>
    <property type="match status" value="1"/>
</dbReference>
<keyword evidence="11" id="KW-0833">Ubl conjugation pathway</keyword>
<comment type="caution">
    <text evidence="14">The sequence shown here is derived from an EMBL/GenBank/DDBJ whole genome shotgun (WGS) entry which is preliminary data.</text>
</comment>
<feature type="repeat" description="WD" evidence="10">
    <location>
        <begin position="254"/>
        <end position="298"/>
    </location>
</feature>
<protein>
    <recommendedName>
        <fullName evidence="11">Pre-mRNA-processing factor 19</fullName>
        <ecNumber evidence="11">2.3.2.27</ecNumber>
    </recommendedName>
</protein>
<dbReference type="Pfam" id="PF12894">
    <property type="entry name" value="ANAPC4_WD40"/>
    <property type="match status" value="1"/>
</dbReference>
<dbReference type="InterPro" id="IPR038959">
    <property type="entry name" value="Prp19"/>
</dbReference>
<comment type="similarity">
    <text evidence="2 11">Belongs to the WD repeat PRP19 family.</text>
</comment>
<keyword evidence="7 11" id="KW-0508">mRNA splicing</keyword>
<dbReference type="InterPro" id="IPR036322">
    <property type="entry name" value="WD40_repeat_dom_sf"/>
</dbReference>
<dbReference type="InterPro" id="IPR013083">
    <property type="entry name" value="Znf_RING/FYVE/PHD"/>
</dbReference>
<dbReference type="PANTHER" id="PTHR43995:SF1">
    <property type="entry name" value="PRE-MRNA-PROCESSING FACTOR 19"/>
    <property type="match status" value="1"/>
</dbReference>
<dbReference type="InterPro" id="IPR013915">
    <property type="entry name" value="Prp19_cc"/>
</dbReference>
<keyword evidence="9 11" id="KW-0539">Nucleus</keyword>